<name>A0A9P3LJN2_9APHY</name>
<evidence type="ECO:0000313" key="3">
    <source>
        <dbReference type="EMBL" id="GJE96849.1"/>
    </source>
</evidence>
<dbReference type="PANTHER" id="PTHR10039">
    <property type="entry name" value="AMELOGENIN"/>
    <property type="match status" value="1"/>
</dbReference>
<sequence>MGSKAVRNKPAAVDTALAVAGPVLDALKDGLALVNYPGIGMIPQGLSAVLDGVKLVRENSKSRLEFEDEARTLSKLLTGVQEDADASIAQQDIACTAGNQARNTIAHSPELERGMHQLVEKIEQLSRDISELRDGGRVVSFIFAPYNKKILESMASDLKTAVEHFKIVAHAAVDKGVQDIRRRLILDKLKCADAGYRSVHIEKSMLMDGTREGLLAEFLARVKGDGPAAKRLCLLTGGAGMGKSAIAHQLCVLLDTPFYPQPPPGTPRLGASFFFDSRQLDLASSRMIIPTIARQLADRVDSFVPSMTAAIKDFLPHGDTQLPSFAFTALLQGPLEQAKDLPLPPIVIVIDGLDECAEQESVCKILEGWVSLVRMVPWLHLFIACRPERRIMEVLLSTRAADVVDRRDLSDADILKAGAADVKKYLVAAIKDLPHYADYVVLHPEHLVALVSNAGNLFIYARTAVSILGRQPYRTRPKAGFQFVLSPTATHLSNLDALYLQILTTAYPPADLDASSDLRVPLHRFLTIMACGTEPLHPGAIAALGTRFPCTTDIQWPETGMPSDSLTMTENVVMDMIADLGAVIRIDEGGNATAIHISFSEFLRDPRRCPNTHYHVDEHAAHADFASACLTAFSLQNTADILAGFRDDDRTMRAFGSYAFSAFEEHASRAAHSGRLAKEVVAAISGGSYLLGWCRLLYVVVHADARLGAILRLQILLACLLEDPTASSVETRATLRSLKYYEEYLEHMLRNPGESGQVITQQVTSKVFINDTELLPTEEHIFKTCKCQCERAYDEIHRDIRVKGLWYDTSTTFDLFTAEARNGNGTLLDGCSLAHDPLMCSRSTNYFCNV</sequence>
<evidence type="ECO:0000313" key="4">
    <source>
        <dbReference type="Proteomes" id="UP000703269"/>
    </source>
</evidence>
<dbReference type="Proteomes" id="UP000703269">
    <property type="component" value="Unassembled WGS sequence"/>
</dbReference>
<evidence type="ECO:0000259" key="2">
    <source>
        <dbReference type="PROSITE" id="PS50837"/>
    </source>
</evidence>
<accession>A0A9P3LJN2</accession>
<dbReference type="SUPFAM" id="SSF52540">
    <property type="entry name" value="P-loop containing nucleoside triphosphate hydrolases"/>
    <property type="match status" value="1"/>
</dbReference>
<dbReference type="AlphaFoldDB" id="A0A9P3LJN2"/>
<dbReference type="InterPro" id="IPR056884">
    <property type="entry name" value="NPHP3-like_N"/>
</dbReference>
<dbReference type="PANTHER" id="PTHR10039:SF17">
    <property type="entry name" value="FUNGAL STAND N-TERMINAL GOODBYE DOMAIN-CONTAINING PROTEIN-RELATED"/>
    <property type="match status" value="1"/>
</dbReference>
<keyword evidence="1" id="KW-0677">Repeat</keyword>
<dbReference type="Gene3D" id="3.40.50.300">
    <property type="entry name" value="P-loop containing nucleotide triphosphate hydrolases"/>
    <property type="match status" value="1"/>
</dbReference>
<protein>
    <recommendedName>
        <fullName evidence="2">NACHT domain-containing protein</fullName>
    </recommendedName>
</protein>
<dbReference type="InterPro" id="IPR027417">
    <property type="entry name" value="P-loop_NTPase"/>
</dbReference>
<dbReference type="EMBL" id="BPQB01000064">
    <property type="protein sequence ID" value="GJE96849.1"/>
    <property type="molecule type" value="Genomic_DNA"/>
</dbReference>
<dbReference type="PROSITE" id="PS50837">
    <property type="entry name" value="NACHT"/>
    <property type="match status" value="1"/>
</dbReference>
<reference evidence="3 4" key="1">
    <citation type="submission" date="2021-08" db="EMBL/GenBank/DDBJ databases">
        <title>Draft Genome Sequence of Phanerochaete sordida strain YK-624.</title>
        <authorList>
            <person name="Mori T."/>
            <person name="Dohra H."/>
            <person name="Suzuki T."/>
            <person name="Kawagishi H."/>
            <person name="Hirai H."/>
        </authorList>
    </citation>
    <scope>NUCLEOTIDE SEQUENCE [LARGE SCALE GENOMIC DNA]</scope>
    <source>
        <strain evidence="3 4">YK-624</strain>
    </source>
</reference>
<dbReference type="InterPro" id="IPR007111">
    <property type="entry name" value="NACHT_NTPase"/>
</dbReference>
<dbReference type="Pfam" id="PF24883">
    <property type="entry name" value="NPHP3_N"/>
    <property type="match status" value="1"/>
</dbReference>
<organism evidence="3 4">
    <name type="scientific">Phanerochaete sordida</name>
    <dbReference type="NCBI Taxonomy" id="48140"/>
    <lineage>
        <taxon>Eukaryota</taxon>
        <taxon>Fungi</taxon>
        <taxon>Dikarya</taxon>
        <taxon>Basidiomycota</taxon>
        <taxon>Agaricomycotina</taxon>
        <taxon>Agaricomycetes</taxon>
        <taxon>Polyporales</taxon>
        <taxon>Phanerochaetaceae</taxon>
        <taxon>Phanerochaete</taxon>
    </lineage>
</organism>
<proteinExistence type="predicted"/>
<feature type="domain" description="NACHT" evidence="2">
    <location>
        <begin position="231"/>
        <end position="387"/>
    </location>
</feature>
<evidence type="ECO:0000256" key="1">
    <source>
        <dbReference type="ARBA" id="ARBA00022737"/>
    </source>
</evidence>
<dbReference type="OrthoDB" id="3228837at2759"/>
<comment type="caution">
    <text evidence="3">The sequence shown here is derived from an EMBL/GenBank/DDBJ whole genome shotgun (WGS) entry which is preliminary data.</text>
</comment>
<keyword evidence="4" id="KW-1185">Reference proteome</keyword>
<gene>
    <name evidence="3" type="ORF">PsYK624_130560</name>
</gene>